<evidence type="ECO:0000256" key="3">
    <source>
        <dbReference type="ARBA" id="ARBA00004629"/>
    </source>
</evidence>
<keyword evidence="13" id="KW-0539">Nucleus</keyword>
<dbReference type="GO" id="GO:0042729">
    <property type="term" value="C:DASH complex"/>
    <property type="evidence" value="ECO:0007669"/>
    <property type="project" value="InterPro"/>
</dbReference>
<dbReference type="AlphaFoldDB" id="A0AA48II18"/>
<dbReference type="GO" id="GO:0005874">
    <property type="term" value="C:microtubule"/>
    <property type="evidence" value="ECO:0007669"/>
    <property type="project" value="UniProtKB-KW"/>
</dbReference>
<evidence type="ECO:0000256" key="8">
    <source>
        <dbReference type="ARBA" id="ARBA00022618"/>
    </source>
</evidence>
<evidence type="ECO:0000256" key="12">
    <source>
        <dbReference type="ARBA" id="ARBA00023212"/>
    </source>
</evidence>
<name>A0AA48II18_9TREE</name>
<dbReference type="EMBL" id="AP028212">
    <property type="protein sequence ID" value="BEI88098.1"/>
    <property type="molecule type" value="Genomic_DNA"/>
</dbReference>
<evidence type="ECO:0000256" key="7">
    <source>
        <dbReference type="ARBA" id="ARBA00022490"/>
    </source>
</evidence>
<dbReference type="KEGG" id="ccac:CcaHIS019_0108160"/>
<dbReference type="Pfam" id="PF08650">
    <property type="entry name" value="DASH_Dad4"/>
    <property type="match status" value="1"/>
</dbReference>
<keyword evidence="8" id="KW-0132">Cell division</keyword>
<comment type="similarity">
    <text evidence="4">Belongs to the DASH complex DAD4 family.</text>
</comment>
<protein>
    <recommendedName>
        <fullName evidence="5">DASH complex subunit DAD4</fullName>
    </recommendedName>
    <alternativeName>
        <fullName evidence="16">Outer kinetochore protein DAD4</fullName>
    </alternativeName>
</protein>
<dbReference type="GeneID" id="85491969"/>
<accession>A0AA48II18</accession>
<evidence type="ECO:0000256" key="1">
    <source>
        <dbReference type="ARBA" id="ARBA00004123"/>
    </source>
</evidence>
<reference evidence="17" key="1">
    <citation type="journal article" date="2023" name="BMC Genomics">
        <title>Chromosome-level genome assemblies of Cutaneotrichosporon spp. (Trichosporonales, Basidiomycota) reveal imbalanced evolution between nucleotide sequences and chromosome synteny.</title>
        <authorList>
            <person name="Kobayashi Y."/>
            <person name="Kayamori A."/>
            <person name="Aoki K."/>
            <person name="Shiwa Y."/>
            <person name="Matsutani M."/>
            <person name="Fujita N."/>
            <person name="Sugita T."/>
            <person name="Iwasaki W."/>
            <person name="Tanaka N."/>
            <person name="Takashima M."/>
        </authorList>
    </citation>
    <scope>NUCLEOTIDE SEQUENCE</scope>
    <source>
        <strain evidence="17">HIS019</strain>
    </source>
</reference>
<dbReference type="Proteomes" id="UP001233271">
    <property type="component" value="Chromosome 1"/>
</dbReference>
<dbReference type="PANTHER" id="PTHR28222:SF1">
    <property type="entry name" value="DASH COMPLEX SUBUNIT DAD4"/>
    <property type="match status" value="1"/>
</dbReference>
<evidence type="ECO:0000256" key="14">
    <source>
        <dbReference type="ARBA" id="ARBA00023306"/>
    </source>
</evidence>
<keyword evidence="11" id="KW-0995">Kinetochore</keyword>
<dbReference type="GO" id="GO:0072686">
    <property type="term" value="C:mitotic spindle"/>
    <property type="evidence" value="ECO:0007669"/>
    <property type="project" value="InterPro"/>
</dbReference>
<keyword evidence="12" id="KW-0206">Cytoskeleton</keyword>
<dbReference type="GO" id="GO:0051301">
    <property type="term" value="P:cell division"/>
    <property type="evidence" value="ECO:0007669"/>
    <property type="project" value="UniProtKB-KW"/>
</dbReference>
<dbReference type="GO" id="GO:0008608">
    <property type="term" value="P:attachment of spindle microtubules to kinetochore"/>
    <property type="evidence" value="ECO:0007669"/>
    <property type="project" value="InterPro"/>
</dbReference>
<evidence type="ECO:0000313" key="18">
    <source>
        <dbReference type="Proteomes" id="UP001233271"/>
    </source>
</evidence>
<dbReference type="InterPro" id="IPR013959">
    <property type="entry name" value="DASH_Dad4"/>
</dbReference>
<proteinExistence type="inferred from homology"/>
<gene>
    <name evidence="17" type="ORF">CcaverHIS019_0108160</name>
</gene>
<dbReference type="PANTHER" id="PTHR28222">
    <property type="entry name" value="DASH COMPLEX SUBUNIT DAD4"/>
    <property type="match status" value="1"/>
</dbReference>
<evidence type="ECO:0000256" key="5">
    <source>
        <dbReference type="ARBA" id="ARBA00020259"/>
    </source>
</evidence>
<sequence length="76" mass="8563">MENPHESEQNVLLERIIRNVDKCDEAFNELNTCIREIIQSSASVALVSELSVNFEANTAHYLQNVKAMRGPKASNM</sequence>
<evidence type="ECO:0000256" key="2">
    <source>
        <dbReference type="ARBA" id="ARBA00004186"/>
    </source>
</evidence>
<dbReference type="RefSeq" id="XP_060453364.1">
    <property type="nucleotide sequence ID" value="XM_060604116.1"/>
</dbReference>
<keyword evidence="15" id="KW-0137">Centromere</keyword>
<evidence type="ECO:0000256" key="16">
    <source>
        <dbReference type="ARBA" id="ARBA00030569"/>
    </source>
</evidence>
<evidence type="ECO:0000256" key="13">
    <source>
        <dbReference type="ARBA" id="ARBA00023242"/>
    </source>
</evidence>
<keyword evidence="18" id="KW-1185">Reference proteome</keyword>
<keyword evidence="14" id="KW-0131">Cell cycle</keyword>
<comment type="subcellular location">
    <subcellularLocation>
        <location evidence="3">Chromosome</location>
        <location evidence="3">Centromere</location>
        <location evidence="3">Kinetochore</location>
    </subcellularLocation>
    <subcellularLocation>
        <location evidence="2">Cytoplasm</location>
        <location evidence="2">Cytoskeleton</location>
        <location evidence="2">Spindle</location>
    </subcellularLocation>
    <subcellularLocation>
        <location evidence="1">Nucleus</location>
    </subcellularLocation>
</comment>
<evidence type="ECO:0000256" key="15">
    <source>
        <dbReference type="ARBA" id="ARBA00023328"/>
    </source>
</evidence>
<keyword evidence="7" id="KW-0963">Cytoplasm</keyword>
<organism evidence="17 18">
    <name type="scientific">Cutaneotrichosporon cavernicola</name>
    <dbReference type="NCBI Taxonomy" id="279322"/>
    <lineage>
        <taxon>Eukaryota</taxon>
        <taxon>Fungi</taxon>
        <taxon>Dikarya</taxon>
        <taxon>Basidiomycota</taxon>
        <taxon>Agaricomycotina</taxon>
        <taxon>Tremellomycetes</taxon>
        <taxon>Trichosporonales</taxon>
        <taxon>Trichosporonaceae</taxon>
        <taxon>Cutaneotrichosporon</taxon>
    </lineage>
</organism>
<keyword evidence="6" id="KW-0158">Chromosome</keyword>
<evidence type="ECO:0000256" key="9">
    <source>
        <dbReference type="ARBA" id="ARBA00022701"/>
    </source>
</evidence>
<evidence type="ECO:0000313" key="17">
    <source>
        <dbReference type="EMBL" id="BEI88098.1"/>
    </source>
</evidence>
<evidence type="ECO:0000256" key="11">
    <source>
        <dbReference type="ARBA" id="ARBA00022838"/>
    </source>
</evidence>
<keyword evidence="10" id="KW-0498">Mitosis</keyword>
<evidence type="ECO:0000256" key="4">
    <source>
        <dbReference type="ARBA" id="ARBA00009754"/>
    </source>
</evidence>
<evidence type="ECO:0000256" key="6">
    <source>
        <dbReference type="ARBA" id="ARBA00022454"/>
    </source>
</evidence>
<evidence type="ECO:0000256" key="10">
    <source>
        <dbReference type="ARBA" id="ARBA00022776"/>
    </source>
</evidence>
<keyword evidence="9" id="KW-0493">Microtubule</keyword>